<reference evidence="2 3" key="1">
    <citation type="submission" date="2018-03" db="EMBL/GenBank/DDBJ databases">
        <title>Genomes of Pezizomycetes fungi and the evolution of truffles.</title>
        <authorList>
            <person name="Murat C."/>
            <person name="Payen T."/>
            <person name="Noel B."/>
            <person name="Kuo A."/>
            <person name="Martin F.M."/>
        </authorList>
    </citation>
    <scope>NUCLEOTIDE SEQUENCE [LARGE SCALE GENOMIC DNA]</scope>
    <source>
        <strain evidence="2">091103-1</strain>
    </source>
</reference>
<evidence type="ECO:0000256" key="1">
    <source>
        <dbReference type="ARBA" id="ARBA00023002"/>
    </source>
</evidence>
<gene>
    <name evidence="2" type="ORF">C7212DRAFT_349014</name>
</gene>
<sequence>MMLAKHKGWIYVDRVQQGTGPSLEDRYALDEGRQFLTGNQALIRVLIEQMRADRTAGLRTRAFVTGYPGSPLGSIDLALQQAKKHLDAYGITHLPAQNEEFAASSLMGTQMLDEHPHPDVDGVVGYWYGKGPGLDRAGDALKHGNFAGTSQHGAVVLLSGEDHEAKSSTVPYQQEFAFEHHGIPVLYPANIQEFLDMGLHAAALSRFSGCWVALKLVGALCDGGEVVRVHRNGIPVETPELQISGNPFSKVANHRFFPVVNVETERKLYEERHAAVLAYGRANALNKIVAIGPHDRIGILSAGKSWADTLQALEDLGIKEGPSAAGIRLGK</sequence>
<dbReference type="EMBL" id="PYWC01000581">
    <property type="protein sequence ID" value="PWW71541.1"/>
    <property type="molecule type" value="Genomic_DNA"/>
</dbReference>
<keyword evidence="3" id="KW-1185">Reference proteome</keyword>
<feature type="non-terminal residue" evidence="2">
    <location>
        <position position="331"/>
    </location>
</feature>
<comment type="caution">
    <text evidence="2">The sequence shown here is derived from an EMBL/GenBank/DDBJ whole genome shotgun (WGS) entry which is preliminary data.</text>
</comment>
<dbReference type="SUPFAM" id="SSF52518">
    <property type="entry name" value="Thiamin diphosphate-binding fold (THDP-binding)"/>
    <property type="match status" value="1"/>
</dbReference>
<accession>A0A317SEF3</accession>
<evidence type="ECO:0000313" key="3">
    <source>
        <dbReference type="Proteomes" id="UP000246991"/>
    </source>
</evidence>
<keyword evidence="1" id="KW-0560">Oxidoreductase</keyword>
<dbReference type="Proteomes" id="UP000246991">
    <property type="component" value="Unassembled WGS sequence"/>
</dbReference>
<proteinExistence type="predicted"/>
<dbReference type="InterPro" id="IPR002880">
    <property type="entry name" value="Pyrv_Fd/Flavodoxin_OxRdtase_N"/>
</dbReference>
<evidence type="ECO:0000313" key="2">
    <source>
        <dbReference type="EMBL" id="PWW71541.1"/>
    </source>
</evidence>
<dbReference type="InterPro" id="IPR029061">
    <property type="entry name" value="THDP-binding"/>
</dbReference>
<dbReference type="AlphaFoldDB" id="A0A317SEF3"/>
<dbReference type="CDD" id="cd07034">
    <property type="entry name" value="TPP_PYR_PFOR_IOR-alpha_like"/>
    <property type="match status" value="1"/>
</dbReference>
<dbReference type="GO" id="GO:0016491">
    <property type="term" value="F:oxidoreductase activity"/>
    <property type="evidence" value="ECO:0007669"/>
    <property type="project" value="UniProtKB-KW"/>
</dbReference>
<name>A0A317SEF3_9PEZI</name>
<organism evidence="2 3">
    <name type="scientific">Tuber magnatum</name>
    <name type="common">white Piedmont truffle</name>
    <dbReference type="NCBI Taxonomy" id="42249"/>
    <lineage>
        <taxon>Eukaryota</taxon>
        <taxon>Fungi</taxon>
        <taxon>Dikarya</taxon>
        <taxon>Ascomycota</taxon>
        <taxon>Pezizomycotina</taxon>
        <taxon>Pezizomycetes</taxon>
        <taxon>Pezizales</taxon>
        <taxon>Tuberaceae</taxon>
        <taxon>Tuber</taxon>
    </lineage>
</organism>
<dbReference type="Gene3D" id="3.40.50.970">
    <property type="match status" value="1"/>
</dbReference>
<evidence type="ECO:0008006" key="4">
    <source>
        <dbReference type="Google" id="ProtNLM"/>
    </source>
</evidence>
<protein>
    <recommendedName>
        <fullName evidence="4">Indolepyruvate ferredoxin oxidoreductase family protein</fullName>
    </recommendedName>
</protein>
<dbReference type="OrthoDB" id="10546707at2759"/>